<dbReference type="InterPro" id="IPR040741">
    <property type="entry name" value="ADDT"/>
</dbReference>
<sequence length="293" mass="34586">MGGLTEFLDYHSSSSRANDIDPQNDCLEYIANRYELNLEQRYWLAFLFGTCYCAPTVFYIYNEFPDYENVDVNRLERWWKANKHKLVFQTDRARVRSNDEFVNCFRSYQSIVSKSQEIHFRGLTDSNPKQTYINAFNDLSRVHYFGRFSMFIYLEMVSALTSTAMLPVDLDLRNAESCRNGLALALDRKDLFNHFEPKSITKDDYAFLEAGLASIQAQIESMPIRHKNIFSIETTLCAFKKAKMGKRHVGFYIERMRTEIEAMKRNVPKGIDWNVLYDFRKKNYNPKFLKELK</sequence>
<protein>
    <recommendedName>
        <fullName evidence="1">Amino acid:DNA transferase domain-containing protein</fullName>
    </recommendedName>
</protein>
<name>A0A6J5KMK4_9CAUD</name>
<feature type="domain" description="Amino acid:DNA transferase" evidence="1">
    <location>
        <begin position="18"/>
        <end position="243"/>
    </location>
</feature>
<organism evidence="2">
    <name type="scientific">uncultured Caudovirales phage</name>
    <dbReference type="NCBI Taxonomy" id="2100421"/>
    <lineage>
        <taxon>Viruses</taxon>
        <taxon>Duplodnaviria</taxon>
        <taxon>Heunggongvirae</taxon>
        <taxon>Uroviricota</taxon>
        <taxon>Caudoviricetes</taxon>
        <taxon>Peduoviridae</taxon>
        <taxon>Maltschvirus</taxon>
        <taxon>Maltschvirus maltsch</taxon>
    </lineage>
</organism>
<dbReference type="Pfam" id="PF18724">
    <property type="entry name" value="ADDT"/>
    <property type="match status" value="1"/>
</dbReference>
<accession>A0A6J5KMK4</accession>
<gene>
    <name evidence="2" type="ORF">UFOVP11_42</name>
</gene>
<reference evidence="2" key="1">
    <citation type="submission" date="2020-04" db="EMBL/GenBank/DDBJ databases">
        <authorList>
            <person name="Chiriac C."/>
            <person name="Salcher M."/>
            <person name="Ghai R."/>
            <person name="Kavagutti S V."/>
        </authorList>
    </citation>
    <scope>NUCLEOTIDE SEQUENCE</scope>
</reference>
<evidence type="ECO:0000259" key="1">
    <source>
        <dbReference type="Pfam" id="PF18724"/>
    </source>
</evidence>
<evidence type="ECO:0000313" key="2">
    <source>
        <dbReference type="EMBL" id="CAB4121459.1"/>
    </source>
</evidence>
<proteinExistence type="predicted"/>
<dbReference type="EMBL" id="LR796147">
    <property type="protein sequence ID" value="CAB4121459.1"/>
    <property type="molecule type" value="Genomic_DNA"/>
</dbReference>